<dbReference type="OrthoDB" id="9805928at2"/>
<dbReference type="AlphaFoldDB" id="A0A419V582"/>
<evidence type="ECO:0000313" key="3">
    <source>
        <dbReference type="Proteomes" id="UP000285120"/>
    </source>
</evidence>
<dbReference type="Gene3D" id="3.90.105.50">
    <property type="match status" value="1"/>
</dbReference>
<reference evidence="2 3" key="1">
    <citation type="submission" date="2018-09" db="EMBL/GenBank/DDBJ databases">
        <title>Genomic Encyclopedia of Archaeal and Bacterial Type Strains, Phase II (KMG-II): from individual species to whole genera.</title>
        <authorList>
            <person name="Goeker M."/>
        </authorList>
    </citation>
    <scope>NUCLEOTIDE SEQUENCE [LARGE SCALE GENOMIC DNA]</scope>
    <source>
        <strain evidence="2 3">DSM 17008</strain>
    </source>
</reference>
<evidence type="ECO:0000313" key="2">
    <source>
        <dbReference type="EMBL" id="RKD73655.1"/>
    </source>
</evidence>
<dbReference type="InterPro" id="IPR041657">
    <property type="entry name" value="HTH_17"/>
</dbReference>
<sequence>MAERMTYTVAEASEIVGISRHLLYKMIKNGEAPACKVGRRILIKKDSLDKWLNNLERT</sequence>
<keyword evidence="3" id="KW-1185">Reference proteome</keyword>
<comment type="caution">
    <text evidence="2">The sequence shown here is derived from an EMBL/GenBank/DDBJ whole genome shotgun (WGS) entry which is preliminary data.</text>
</comment>
<proteinExistence type="predicted"/>
<dbReference type="InterPro" id="IPR038148">
    <property type="entry name" value="Tn1545/Tn916_Xis"/>
</dbReference>
<accession>A0A419V582</accession>
<evidence type="ECO:0000259" key="1">
    <source>
        <dbReference type="Pfam" id="PF12728"/>
    </source>
</evidence>
<dbReference type="GO" id="GO:0003677">
    <property type="term" value="F:DNA binding"/>
    <property type="evidence" value="ECO:0007669"/>
    <property type="project" value="InterPro"/>
</dbReference>
<protein>
    <submittedName>
        <fullName evidence="2">Putative molybdopterin biosynthesis protein</fullName>
    </submittedName>
</protein>
<gene>
    <name evidence="2" type="ORF">ATL39_1957</name>
</gene>
<dbReference type="NCBIfam" id="TIGR01764">
    <property type="entry name" value="excise"/>
    <property type="match status" value="1"/>
</dbReference>
<dbReference type="Pfam" id="PF12728">
    <property type="entry name" value="HTH_17"/>
    <property type="match status" value="1"/>
</dbReference>
<dbReference type="EMBL" id="RAPK01000008">
    <property type="protein sequence ID" value="RKD73655.1"/>
    <property type="molecule type" value="Genomic_DNA"/>
</dbReference>
<dbReference type="InterPro" id="IPR010093">
    <property type="entry name" value="SinI_DNA-bd"/>
</dbReference>
<dbReference type="Proteomes" id="UP000285120">
    <property type="component" value="Unassembled WGS sequence"/>
</dbReference>
<feature type="domain" description="Helix-turn-helix" evidence="1">
    <location>
        <begin position="7"/>
        <end position="54"/>
    </location>
</feature>
<name>A0A419V582_9BACL</name>
<dbReference type="InterPro" id="IPR009061">
    <property type="entry name" value="DNA-bd_dom_put_sf"/>
</dbReference>
<organism evidence="2 3">
    <name type="scientific">Sinobaca qinghaiensis</name>
    <dbReference type="NCBI Taxonomy" id="342944"/>
    <lineage>
        <taxon>Bacteria</taxon>
        <taxon>Bacillati</taxon>
        <taxon>Bacillota</taxon>
        <taxon>Bacilli</taxon>
        <taxon>Bacillales</taxon>
        <taxon>Sporolactobacillaceae</taxon>
        <taxon>Sinobaca</taxon>
    </lineage>
</organism>
<dbReference type="SUPFAM" id="SSF46955">
    <property type="entry name" value="Putative DNA-binding domain"/>
    <property type="match status" value="1"/>
</dbReference>